<dbReference type="RefSeq" id="WP_261614624.1">
    <property type="nucleotide sequence ID" value="NZ_JALIDZ010000002.1"/>
</dbReference>
<feature type="domain" description="DUF6894" evidence="1">
    <location>
        <begin position="3"/>
        <end position="72"/>
    </location>
</feature>
<sequence length="78" mass="9125">MPRYFFHIRDDGLLVTDVEGVELPDIPDLEERLLKVAREVLAEEEWKAELTDGRSFEIVNEEGRTILVVPFRNLQFLP</sequence>
<dbReference type="AlphaFoldDB" id="A0AAW5QVL1"/>
<evidence type="ECO:0000313" key="3">
    <source>
        <dbReference type="Proteomes" id="UP001320898"/>
    </source>
</evidence>
<protein>
    <recommendedName>
        <fullName evidence="1">DUF6894 domain-containing protein</fullName>
    </recommendedName>
</protein>
<evidence type="ECO:0000313" key="2">
    <source>
        <dbReference type="EMBL" id="MCT8971050.1"/>
    </source>
</evidence>
<accession>A0AAW5QVL1</accession>
<dbReference type="Pfam" id="PF21834">
    <property type="entry name" value="DUF6894"/>
    <property type="match status" value="1"/>
</dbReference>
<dbReference type="Proteomes" id="UP001320898">
    <property type="component" value="Unassembled WGS sequence"/>
</dbReference>
<organism evidence="2 3">
    <name type="scientific">Microbaculum marinisediminis</name>
    <dbReference type="NCBI Taxonomy" id="2931392"/>
    <lineage>
        <taxon>Bacteria</taxon>
        <taxon>Pseudomonadati</taxon>
        <taxon>Pseudomonadota</taxon>
        <taxon>Alphaproteobacteria</taxon>
        <taxon>Hyphomicrobiales</taxon>
        <taxon>Tepidamorphaceae</taxon>
        <taxon>Microbaculum</taxon>
    </lineage>
</organism>
<keyword evidence="3" id="KW-1185">Reference proteome</keyword>
<dbReference type="EMBL" id="JALIDZ010000002">
    <property type="protein sequence ID" value="MCT8971050.1"/>
    <property type="molecule type" value="Genomic_DNA"/>
</dbReference>
<comment type="caution">
    <text evidence="2">The sequence shown here is derived from an EMBL/GenBank/DDBJ whole genome shotgun (WGS) entry which is preliminary data.</text>
</comment>
<evidence type="ECO:0000259" key="1">
    <source>
        <dbReference type="Pfam" id="PF21834"/>
    </source>
</evidence>
<gene>
    <name evidence="2" type="ORF">MUB46_04180</name>
</gene>
<proteinExistence type="predicted"/>
<dbReference type="InterPro" id="IPR054189">
    <property type="entry name" value="DUF6894"/>
</dbReference>
<name>A0AAW5QVL1_9HYPH</name>
<reference evidence="2 3" key="1">
    <citation type="submission" date="2022-04" db="EMBL/GenBank/DDBJ databases">
        <authorList>
            <person name="Ye Y.-Q."/>
            <person name="Du Z.-J."/>
        </authorList>
    </citation>
    <scope>NUCLEOTIDE SEQUENCE [LARGE SCALE GENOMIC DNA]</scope>
    <source>
        <strain evidence="2 3">A6E488</strain>
    </source>
</reference>